<dbReference type="InterPro" id="IPR006158">
    <property type="entry name" value="Cobalamin-bd"/>
</dbReference>
<dbReference type="SMART" id="SM00729">
    <property type="entry name" value="Elp3"/>
    <property type="match status" value="1"/>
</dbReference>
<evidence type="ECO:0000313" key="8">
    <source>
        <dbReference type="Proteomes" id="UP000001937"/>
    </source>
</evidence>
<dbReference type="KEGG" id="fra:Francci3_1803"/>
<dbReference type="GO" id="GO:0005829">
    <property type="term" value="C:cytosol"/>
    <property type="evidence" value="ECO:0007669"/>
    <property type="project" value="TreeGrafter"/>
</dbReference>
<organism evidence="7 8">
    <name type="scientific">Frankia casuarinae (strain DSM 45818 / CECT 9043 / HFP020203 / CcI3)</name>
    <dbReference type="NCBI Taxonomy" id="106370"/>
    <lineage>
        <taxon>Bacteria</taxon>
        <taxon>Bacillati</taxon>
        <taxon>Actinomycetota</taxon>
        <taxon>Actinomycetes</taxon>
        <taxon>Frankiales</taxon>
        <taxon>Frankiaceae</taxon>
        <taxon>Frankia</taxon>
    </lineage>
</organism>
<dbReference type="GO" id="GO:0003824">
    <property type="term" value="F:catalytic activity"/>
    <property type="evidence" value="ECO:0007669"/>
    <property type="project" value="InterPro"/>
</dbReference>
<gene>
    <name evidence="7" type="ordered locus">Francci3_1803</name>
</gene>
<evidence type="ECO:0000256" key="2">
    <source>
        <dbReference type="ARBA" id="ARBA00022691"/>
    </source>
</evidence>
<dbReference type="InterPro" id="IPR058240">
    <property type="entry name" value="rSAM_sf"/>
</dbReference>
<feature type="domain" description="B12-binding" evidence="6">
    <location>
        <begin position="122"/>
        <end position="260"/>
    </location>
</feature>
<dbReference type="SFLD" id="SFLDS00029">
    <property type="entry name" value="Radical_SAM"/>
    <property type="match status" value="1"/>
</dbReference>
<sequence length="714" mass="78391">MEQHPHEPLARLSVALRSAGVRPDFPSPDRWELLLDPAVFRGWVEQRCAGHVGRVRIAGPLDRRLAVVERTDGRWVVADLSGQPHRSRAWPAWTREQLILEDPASWLSLAHLDERAVWRLSRPSALLAALYHPETFPLPRFPLGISTVARAARDTLLGTVALADMQLGLSLDGLVARIDGDRPDILGVSATFGQYDLLVELLESVYAQDDPPLVVAGGSLTLRVERVLLDRFPSLLVARAGGEATIGALLAHWHGDCGLDDVPGLGYAGAPRGGGLAVGRRRTAKPVTRDVTADVVPELDLLPATFDRHGVAQLETSRGCTSYCSFCPRDHKGSWVGAGTGRLPWLLGELSAVFERYPQVSRTLYLVDEEFLGRAPDATSRALELASLLHRAGFGWESSCRVDQVVDPDQSHGWHVERAEMWRALVARGLRRMLFGVESGVDSILDRFAKDTTGEQNLLAVRTLSALGVPTRFTYITFDPLMTLDELKATHAFQGRTDLLLAPQPDLSPAEVVRGVRDARFAAAAGTGQPFYQGISYLLVSMECLIGAAYTRRVQQAGLAGAVTPSMGRVEARYADWRIGVAASWAQRWVDRHFALDYTFKSLEKVLDGAPRRQVREARGVLKDASYTVLGDLITELDTRPLHRDPTAEAILDVRIWQRIENRLALLRGVLAAAVHDLLPVFGREHAALLVTEHRRWSAAGGWTLINAADACAS</sequence>
<dbReference type="InterPro" id="IPR007197">
    <property type="entry name" value="rSAM"/>
</dbReference>
<dbReference type="SUPFAM" id="SSF102114">
    <property type="entry name" value="Radical SAM enzymes"/>
    <property type="match status" value="1"/>
</dbReference>
<dbReference type="SFLD" id="SFLDF00430">
    <property type="entry name" value="OxsB-like"/>
    <property type="match status" value="1"/>
</dbReference>
<dbReference type="InterPro" id="IPR051198">
    <property type="entry name" value="BchE-like"/>
</dbReference>
<dbReference type="EMBL" id="CP000249">
    <property type="protein sequence ID" value="ABD11179.1"/>
    <property type="molecule type" value="Genomic_DNA"/>
</dbReference>
<dbReference type="GO" id="GO:0051536">
    <property type="term" value="F:iron-sulfur cluster binding"/>
    <property type="evidence" value="ECO:0007669"/>
    <property type="project" value="UniProtKB-KW"/>
</dbReference>
<name>Q2JC13_FRACC</name>
<evidence type="ECO:0000256" key="4">
    <source>
        <dbReference type="ARBA" id="ARBA00023004"/>
    </source>
</evidence>
<accession>Q2JC13</accession>
<keyword evidence="5" id="KW-0411">Iron-sulfur</keyword>
<reference evidence="7 8" key="1">
    <citation type="journal article" date="2007" name="Genome Res.">
        <title>Genome characteristics of facultatively symbiotic Frankia sp. strains reflect host range and host plant biogeography.</title>
        <authorList>
            <person name="Normand P."/>
            <person name="Lapierre P."/>
            <person name="Tisa L.S."/>
            <person name="Gogarten J.P."/>
            <person name="Alloisio N."/>
            <person name="Bagnarol E."/>
            <person name="Bassi C.A."/>
            <person name="Berry A.M."/>
            <person name="Bickhart D.M."/>
            <person name="Choisne N."/>
            <person name="Couloux A."/>
            <person name="Cournoyer B."/>
            <person name="Cruveiller S."/>
            <person name="Daubin V."/>
            <person name="Demange N."/>
            <person name="Francino M.P."/>
            <person name="Goltsman E."/>
            <person name="Huang Y."/>
            <person name="Kopp O.R."/>
            <person name="Labarre L."/>
            <person name="Lapidus A."/>
            <person name="Lavire C."/>
            <person name="Marechal J."/>
            <person name="Martinez M."/>
            <person name="Mastronunzio J.E."/>
            <person name="Mullin B.C."/>
            <person name="Niemann J."/>
            <person name="Pujic P."/>
            <person name="Rawnsley T."/>
            <person name="Rouy Z."/>
            <person name="Schenowitz C."/>
            <person name="Sellstedt A."/>
            <person name="Tavares F."/>
            <person name="Tomkins J.P."/>
            <person name="Vallenet D."/>
            <person name="Valverde C."/>
            <person name="Wall L.G."/>
            <person name="Wang Y."/>
            <person name="Medigue C."/>
            <person name="Benson D.R."/>
        </authorList>
    </citation>
    <scope>NUCLEOTIDE SEQUENCE [LARGE SCALE GENOMIC DNA]</scope>
    <source>
        <strain evidence="8">DSM 45818 / CECT 9043 / CcI3</strain>
    </source>
</reference>
<keyword evidence="8" id="KW-1185">Reference proteome</keyword>
<dbReference type="HOGENOM" id="CLU_388184_0_0_11"/>
<evidence type="ECO:0000256" key="1">
    <source>
        <dbReference type="ARBA" id="ARBA00001966"/>
    </source>
</evidence>
<dbReference type="AlphaFoldDB" id="Q2JC13"/>
<dbReference type="InterPro" id="IPR034532">
    <property type="entry name" value="OxsB-like"/>
</dbReference>
<keyword evidence="3" id="KW-0479">Metal-binding</keyword>
<keyword evidence="4" id="KW-0408">Iron</keyword>
<dbReference type="OrthoDB" id="5298546at2"/>
<protein>
    <submittedName>
        <fullName evidence="7">Radical SAM</fullName>
    </submittedName>
</protein>
<evidence type="ECO:0000259" key="6">
    <source>
        <dbReference type="PROSITE" id="PS51332"/>
    </source>
</evidence>
<evidence type="ECO:0000313" key="7">
    <source>
        <dbReference type="EMBL" id="ABD11179.1"/>
    </source>
</evidence>
<comment type="cofactor">
    <cofactor evidence="1">
        <name>[4Fe-4S] cluster</name>
        <dbReference type="ChEBI" id="CHEBI:49883"/>
    </cofactor>
</comment>
<dbReference type="GO" id="GO:0031419">
    <property type="term" value="F:cobalamin binding"/>
    <property type="evidence" value="ECO:0007669"/>
    <property type="project" value="InterPro"/>
</dbReference>
<evidence type="ECO:0000256" key="3">
    <source>
        <dbReference type="ARBA" id="ARBA00022723"/>
    </source>
</evidence>
<dbReference type="InterPro" id="IPR006638">
    <property type="entry name" value="Elp3/MiaA/NifB-like_rSAM"/>
</dbReference>
<dbReference type="eggNOG" id="COG1032">
    <property type="taxonomic scope" value="Bacteria"/>
</dbReference>
<evidence type="ECO:0000256" key="5">
    <source>
        <dbReference type="ARBA" id="ARBA00023014"/>
    </source>
</evidence>
<proteinExistence type="predicted"/>
<dbReference type="STRING" id="106370.Francci3_1803"/>
<dbReference type="SFLD" id="SFLDG01082">
    <property type="entry name" value="B12-binding_domain_containing"/>
    <property type="match status" value="1"/>
</dbReference>
<dbReference type="PROSITE" id="PS51332">
    <property type="entry name" value="B12_BINDING"/>
    <property type="match status" value="1"/>
</dbReference>
<dbReference type="PANTHER" id="PTHR43409:SF7">
    <property type="entry name" value="BLL1977 PROTEIN"/>
    <property type="match status" value="1"/>
</dbReference>
<dbReference type="PANTHER" id="PTHR43409">
    <property type="entry name" value="ANAEROBIC MAGNESIUM-PROTOPORPHYRIN IX MONOMETHYL ESTER CYCLASE-RELATED"/>
    <property type="match status" value="1"/>
</dbReference>
<keyword evidence="2" id="KW-0949">S-adenosyl-L-methionine</keyword>
<dbReference type="GO" id="GO:0046872">
    <property type="term" value="F:metal ion binding"/>
    <property type="evidence" value="ECO:0007669"/>
    <property type="project" value="UniProtKB-KW"/>
</dbReference>
<dbReference type="Proteomes" id="UP000001937">
    <property type="component" value="Chromosome"/>
</dbReference>